<dbReference type="EMBL" id="VMNF01000013">
    <property type="protein sequence ID" value="TXB97973.1"/>
    <property type="molecule type" value="Genomic_DNA"/>
</dbReference>
<sequence>MVTATGVIFLAIEATASTEPAISSQASAVLTLGLRGDTRITMGGKDLFWLPSECRGGETAVSGHLVVVGCPSGRVVFFGISASEIAKL</sequence>
<protein>
    <submittedName>
        <fullName evidence="2">Uncharacterized protein</fullName>
    </submittedName>
</protein>
<gene>
    <name evidence="2" type="ORF">FocTR4_00016857</name>
</gene>
<keyword evidence="1" id="KW-0732">Signal</keyword>
<dbReference type="Proteomes" id="UP000321331">
    <property type="component" value="Unassembled WGS sequence"/>
</dbReference>
<accession>A0A5C6SI61</accession>
<evidence type="ECO:0000313" key="3">
    <source>
        <dbReference type="Proteomes" id="UP000321331"/>
    </source>
</evidence>
<dbReference type="AlphaFoldDB" id="A0A5C6SI61"/>
<proteinExistence type="predicted"/>
<feature type="signal peptide" evidence="1">
    <location>
        <begin position="1"/>
        <end position="18"/>
    </location>
</feature>
<comment type="caution">
    <text evidence="2">The sequence shown here is derived from an EMBL/GenBank/DDBJ whole genome shotgun (WGS) entry which is preliminary data.</text>
</comment>
<evidence type="ECO:0000256" key="1">
    <source>
        <dbReference type="SAM" id="SignalP"/>
    </source>
</evidence>
<feature type="chain" id="PRO_5022738741" evidence="1">
    <location>
        <begin position="19"/>
        <end position="88"/>
    </location>
</feature>
<evidence type="ECO:0000313" key="2">
    <source>
        <dbReference type="EMBL" id="TXB97973.1"/>
    </source>
</evidence>
<reference evidence="2 3" key="1">
    <citation type="submission" date="2019-07" db="EMBL/GenBank/DDBJ databases">
        <title>The First High-Quality Draft Genome Sequence of the Causal Agent of the Current Panama Disease Epidemic.</title>
        <authorList>
            <person name="Warmington R.J."/>
            <person name="Kay W."/>
            <person name="Jeffries A."/>
            <person name="Bebber D."/>
            <person name="Moore K."/>
            <person name="Studholme D.J."/>
        </authorList>
    </citation>
    <scope>NUCLEOTIDE SEQUENCE [LARGE SCALE GENOMIC DNA]</scope>
    <source>
        <strain evidence="2 3">TR4</strain>
    </source>
</reference>
<name>A0A5C6SI61_FUSOC</name>
<organism evidence="2 3">
    <name type="scientific">Fusarium oxysporum f. sp. cubense</name>
    <dbReference type="NCBI Taxonomy" id="61366"/>
    <lineage>
        <taxon>Eukaryota</taxon>
        <taxon>Fungi</taxon>
        <taxon>Dikarya</taxon>
        <taxon>Ascomycota</taxon>
        <taxon>Pezizomycotina</taxon>
        <taxon>Sordariomycetes</taxon>
        <taxon>Hypocreomycetidae</taxon>
        <taxon>Hypocreales</taxon>
        <taxon>Nectriaceae</taxon>
        <taxon>Fusarium</taxon>
        <taxon>Fusarium oxysporum species complex</taxon>
    </lineage>
</organism>